<evidence type="ECO:0000313" key="1">
    <source>
        <dbReference type="EMBL" id="MCC8633419.1"/>
    </source>
</evidence>
<protein>
    <submittedName>
        <fullName evidence="1">MobC family plasmid mobilization relaxosome protein</fullName>
    </submittedName>
</protein>
<comment type="caution">
    <text evidence="1">The sequence shown here is derived from an EMBL/GenBank/DDBJ whole genome shotgun (WGS) entry which is preliminary data.</text>
</comment>
<proteinExistence type="predicted"/>
<sequence length="120" mass="13285">MARPKSVDGGLERTVAFRLTRPDHEAYRAKFEASGLTQSEFFREHVLANTTTVIARPRASVDKQRLLYLVAKAGNNLNQIAHRAHADHLAGELDEATYRTLLDQLQGIARTMKAATAAVD</sequence>
<organism evidence="1 2">
    <name type="scientific">Xanthomonas euvesicatoria pv. euvesicatoria</name>
    <dbReference type="NCBI Taxonomy" id="2753541"/>
    <lineage>
        <taxon>Bacteria</taxon>
        <taxon>Pseudomonadati</taxon>
        <taxon>Pseudomonadota</taxon>
        <taxon>Gammaproteobacteria</taxon>
        <taxon>Lysobacterales</taxon>
        <taxon>Lysobacteraceae</taxon>
        <taxon>Xanthomonas</taxon>
    </lineage>
</organism>
<dbReference type="RefSeq" id="WP_228995642.1">
    <property type="nucleotide sequence ID" value="NZ_JAJIUS010000001.1"/>
</dbReference>
<gene>
    <name evidence="1" type="ORF">LN463_00030</name>
</gene>
<accession>A0ABS8LGE4</accession>
<keyword evidence="2" id="KW-1185">Reference proteome</keyword>
<dbReference type="Pfam" id="PF21983">
    <property type="entry name" value="NikA-like"/>
    <property type="match status" value="1"/>
</dbReference>
<dbReference type="InterPro" id="IPR053842">
    <property type="entry name" value="NikA-like"/>
</dbReference>
<dbReference type="Proteomes" id="UP001430605">
    <property type="component" value="Unassembled WGS sequence"/>
</dbReference>
<evidence type="ECO:0000313" key="2">
    <source>
        <dbReference type="Proteomes" id="UP001430605"/>
    </source>
</evidence>
<reference evidence="1" key="1">
    <citation type="submission" date="2021-11" db="EMBL/GenBank/DDBJ databases">
        <title>Genome resources and taxonomic validation of 89 Xanthomonas strains.</title>
        <authorList>
            <person name="Tambong J.T."/>
        </authorList>
    </citation>
    <scope>NUCLEOTIDE SEQUENCE</scope>
    <source>
        <strain evidence="1">Xv 72</strain>
    </source>
</reference>
<name>A0ABS8LGE4_XANEU</name>
<dbReference type="EMBL" id="JAJIUS010000001">
    <property type="protein sequence ID" value="MCC8633419.1"/>
    <property type="molecule type" value="Genomic_DNA"/>
</dbReference>